<dbReference type="SMART" id="SM00382">
    <property type="entry name" value="AAA"/>
    <property type="match status" value="1"/>
</dbReference>
<dbReference type="RefSeq" id="WP_048104816.1">
    <property type="nucleotide sequence ID" value="NZ_CP007026.1"/>
</dbReference>
<dbReference type="GO" id="GO:0005886">
    <property type="term" value="C:plasma membrane"/>
    <property type="evidence" value="ECO:0007669"/>
    <property type="project" value="UniProtKB-SubCell"/>
</dbReference>
<dbReference type="PROSITE" id="PS50893">
    <property type="entry name" value="ABC_TRANSPORTER_2"/>
    <property type="match status" value="1"/>
</dbReference>
<dbReference type="SUPFAM" id="SSF52540">
    <property type="entry name" value="P-loop containing nucleoside triphosphate hydrolases"/>
    <property type="match status" value="1"/>
</dbReference>
<dbReference type="EMBL" id="LXWN01000002">
    <property type="protein sequence ID" value="PTL87648.1"/>
    <property type="molecule type" value="Genomic_DNA"/>
</dbReference>
<reference evidence="7 9" key="1">
    <citation type="journal article" date="2015" name="Proc. Natl. Acad. Sci. U.S.A.">
        <title>Genomic and proteomic characterization of "Candidatus Nitrosopelagicus brevis": An ammonia-oxidizing archaeon from the open ocean.</title>
        <authorList>
            <person name="Santoro A.E."/>
            <person name="Dupont C.L."/>
            <person name="Richter R.A."/>
            <person name="Craig M.T."/>
            <person name="Carini P."/>
            <person name="McIlvin M.R."/>
            <person name="Yang Y."/>
            <person name="Orsi W.D."/>
            <person name="Moran D.M."/>
            <person name="Saito M.A."/>
        </authorList>
    </citation>
    <scope>NUCLEOTIDE SEQUENCE [LARGE SCALE GENOMIC DNA]</scope>
    <source>
        <strain evidence="7">CN25</strain>
        <strain evidence="9">V2</strain>
    </source>
</reference>
<evidence type="ECO:0000256" key="5">
    <source>
        <dbReference type="ARBA" id="ARBA00049985"/>
    </source>
</evidence>
<dbReference type="Pfam" id="PF13732">
    <property type="entry name" value="DrrA1-3_C"/>
    <property type="match status" value="1"/>
</dbReference>
<dbReference type="InterPro" id="IPR005894">
    <property type="entry name" value="DrrA"/>
</dbReference>
<dbReference type="PROSITE" id="PS00211">
    <property type="entry name" value="ABC_TRANSPORTER_1"/>
    <property type="match status" value="1"/>
</dbReference>
<gene>
    <name evidence="8" type="ORF">A7X95_07230</name>
    <name evidence="7" type="ORF">T478_0437</name>
</gene>
<reference evidence="8 10" key="4">
    <citation type="submission" date="2018-04" db="EMBL/GenBank/DDBJ databases">
        <title>Transcriptomics of ammonia oxidizing archaea.</title>
        <authorList>
            <person name="Carini P."/>
        </authorList>
    </citation>
    <scope>NUCLEOTIDE SEQUENCE [LARGE SCALE GENOMIC DNA]</scope>
    <source>
        <strain evidence="8 10">U25</strain>
    </source>
</reference>
<evidence type="ECO:0000256" key="1">
    <source>
        <dbReference type="ARBA" id="ARBA00004413"/>
    </source>
</evidence>
<dbReference type="GeneID" id="24816331"/>
<dbReference type="InterPro" id="IPR025302">
    <property type="entry name" value="DrrA1/2-like_C"/>
</dbReference>
<dbReference type="Gene3D" id="3.40.50.300">
    <property type="entry name" value="P-loop containing nucleotide triphosphate hydrolases"/>
    <property type="match status" value="1"/>
</dbReference>
<dbReference type="InterPro" id="IPR003593">
    <property type="entry name" value="AAA+_ATPase"/>
</dbReference>
<sequence length="334" mass="37907">MNAIEINSLTKNFKNSTAVDNISLSVEEGEIFGFLGPNGAGKSTTMMILTTLLKPTSGNASVYGHDVITNPSNVRKNIGFVQQEIGIDEYLTARENLQFQCKISQIPKEQTQKRIEEVIDLVELTEKQDEQSITFSGGMRKRLDIACGLIHRPKVLFLDEPTVGLDIQTRRKIWEYIRKIHKEFGMTIFVSTHYMEEADSLCDRVGIIDYGKIQIVDTPESMKNKLETDMITFSIIPDENKQEQFINKIKSFELTKNVEINGNNMVVQSSNSTQVIPKIFQASSEFGISIDSFVLNKPTLDDVFISHTGHNLRDDTTGKFNKRKEFNQSRRRAL</sequence>
<dbReference type="GO" id="GO:0043215">
    <property type="term" value="P:daunorubicin transport"/>
    <property type="evidence" value="ECO:0007669"/>
    <property type="project" value="InterPro"/>
</dbReference>
<dbReference type="NCBIfam" id="TIGR01188">
    <property type="entry name" value="drrA"/>
    <property type="match status" value="1"/>
</dbReference>
<dbReference type="EMBL" id="CP007026">
    <property type="protein sequence ID" value="AJA92680.1"/>
    <property type="molecule type" value="Genomic_DNA"/>
</dbReference>
<dbReference type="HOGENOM" id="CLU_000604_1_2_2"/>
<keyword evidence="3" id="KW-0547">Nucleotide-binding</keyword>
<dbReference type="PANTHER" id="PTHR43582">
    <property type="entry name" value="LINEARMYCIN RESISTANCE ATP-BINDING PROTEIN LNRL"/>
    <property type="match status" value="1"/>
</dbReference>
<dbReference type="AlphaFoldDB" id="A0A0A7V7Q0"/>
<evidence type="ECO:0000313" key="9">
    <source>
        <dbReference type="Proteomes" id="UP000030944"/>
    </source>
</evidence>
<reference evidence="8" key="3">
    <citation type="submission" date="2016-05" db="EMBL/GenBank/DDBJ databases">
        <authorList>
            <person name="Lavstsen T."/>
            <person name="Jespersen J.S."/>
        </authorList>
    </citation>
    <scope>NUCLEOTIDE SEQUENCE [LARGE SCALE GENOMIC DNA]</scope>
    <source>
        <strain evidence="8">U25</strain>
    </source>
</reference>
<evidence type="ECO:0000259" key="6">
    <source>
        <dbReference type="PROSITE" id="PS50893"/>
    </source>
</evidence>
<dbReference type="InterPro" id="IPR027417">
    <property type="entry name" value="P-loop_NTPase"/>
</dbReference>
<organism evidence="7 9">
    <name type="scientific">Candidatus Nitrosopelagicus brevis</name>
    <dbReference type="NCBI Taxonomy" id="1410606"/>
    <lineage>
        <taxon>Archaea</taxon>
        <taxon>Nitrososphaerota</taxon>
    </lineage>
</organism>
<comment type="subcellular location">
    <subcellularLocation>
        <location evidence="1">Cell membrane</location>
        <topology evidence="1">Peripheral membrane protein</topology>
        <orientation evidence="1">Cytoplasmic side</orientation>
    </subcellularLocation>
</comment>
<dbReference type="InterPro" id="IPR003439">
    <property type="entry name" value="ABC_transporter-like_ATP-bd"/>
</dbReference>
<dbReference type="Pfam" id="PF00005">
    <property type="entry name" value="ABC_tran"/>
    <property type="match status" value="1"/>
</dbReference>
<evidence type="ECO:0000256" key="4">
    <source>
        <dbReference type="ARBA" id="ARBA00022840"/>
    </source>
</evidence>
<keyword evidence="10" id="KW-1185">Reference proteome</keyword>
<dbReference type="Proteomes" id="UP000241022">
    <property type="component" value="Unassembled WGS sequence"/>
</dbReference>
<dbReference type="GO" id="GO:0016887">
    <property type="term" value="F:ATP hydrolysis activity"/>
    <property type="evidence" value="ECO:0007669"/>
    <property type="project" value="InterPro"/>
</dbReference>
<evidence type="ECO:0000313" key="10">
    <source>
        <dbReference type="Proteomes" id="UP000241022"/>
    </source>
</evidence>
<dbReference type="STRING" id="1410606.T478_0437"/>
<dbReference type="OrthoDB" id="31298at2157"/>
<accession>A0A0A7V7Q0</accession>
<proteinExistence type="inferred from homology"/>
<dbReference type="KEGG" id="nbv:T478_0437"/>
<comment type="similarity">
    <text evidence="5">Belongs to the ABC transporter superfamily. Drug exporter-1 (DrugE1) (TC 3.A.1.105) family.</text>
</comment>
<evidence type="ECO:0000313" key="8">
    <source>
        <dbReference type="EMBL" id="PTL87648.1"/>
    </source>
</evidence>
<name>A0A0A7V7Q0_9ARCH</name>
<dbReference type="Proteomes" id="UP000030944">
    <property type="component" value="Chromosome"/>
</dbReference>
<protein>
    <submittedName>
        <fullName evidence="8">ABC transporter ATP-binding protein</fullName>
    </submittedName>
    <submittedName>
        <fullName evidence="7">Daunorubicin resistance ABC transporter, ATP-binding protein</fullName>
    </submittedName>
</protein>
<dbReference type="InterPro" id="IPR017871">
    <property type="entry name" value="ABC_transporter-like_CS"/>
</dbReference>
<evidence type="ECO:0000256" key="3">
    <source>
        <dbReference type="ARBA" id="ARBA00022741"/>
    </source>
</evidence>
<feature type="domain" description="ABC transporter" evidence="6">
    <location>
        <begin position="4"/>
        <end position="235"/>
    </location>
</feature>
<dbReference type="GO" id="GO:1900753">
    <property type="term" value="P:doxorubicin transport"/>
    <property type="evidence" value="ECO:0007669"/>
    <property type="project" value="InterPro"/>
</dbReference>
<keyword evidence="4 7" id="KW-0067">ATP-binding</keyword>
<evidence type="ECO:0000313" key="7">
    <source>
        <dbReference type="EMBL" id="AJA92680.1"/>
    </source>
</evidence>
<evidence type="ECO:0000256" key="2">
    <source>
        <dbReference type="ARBA" id="ARBA00022448"/>
    </source>
</evidence>
<keyword evidence="2" id="KW-0813">Transport</keyword>
<dbReference type="PANTHER" id="PTHR43582:SF2">
    <property type="entry name" value="LINEARMYCIN RESISTANCE ATP-BINDING PROTEIN LNRL"/>
    <property type="match status" value="1"/>
</dbReference>
<reference evidence="10" key="2">
    <citation type="submission" date="2016-05" db="EMBL/GenBank/DDBJ databases">
        <authorList>
            <person name="Dupont C."/>
            <person name="Santoro A."/>
        </authorList>
    </citation>
    <scope>NUCLEOTIDE SEQUENCE [LARGE SCALE GENOMIC DNA]</scope>
    <source>
        <strain evidence="10">U25</strain>
    </source>
</reference>
<dbReference type="GO" id="GO:0005524">
    <property type="term" value="F:ATP binding"/>
    <property type="evidence" value="ECO:0007669"/>
    <property type="project" value="UniProtKB-KW"/>
</dbReference>